<feature type="transmembrane region" description="Helical" evidence="7">
    <location>
        <begin position="93"/>
        <end position="117"/>
    </location>
</feature>
<evidence type="ECO:0000256" key="4">
    <source>
        <dbReference type="ARBA" id="ARBA00022982"/>
    </source>
</evidence>
<dbReference type="InterPro" id="IPR013783">
    <property type="entry name" value="Ig-like_fold"/>
</dbReference>
<dbReference type="RefSeq" id="WP_114562475.1">
    <property type="nucleotide sequence ID" value="NZ_CP031124.1"/>
</dbReference>
<accession>A0A345DA68</accession>
<keyword evidence="6" id="KW-0411">Iron-sulfur</keyword>
<dbReference type="Pfam" id="PF12801">
    <property type="entry name" value="Fer4_5"/>
    <property type="match status" value="1"/>
</dbReference>
<evidence type="ECO:0000313" key="9">
    <source>
        <dbReference type="EMBL" id="AXF85256.1"/>
    </source>
</evidence>
<evidence type="ECO:0000259" key="8">
    <source>
        <dbReference type="PROSITE" id="PS51379"/>
    </source>
</evidence>
<dbReference type="InterPro" id="IPR014116">
    <property type="entry name" value="Cyt_c_oxidase_cbb3_FixG"/>
</dbReference>
<dbReference type="KEGG" id="hyf:DTO96_100982"/>
<dbReference type="Pfam" id="PF13746">
    <property type="entry name" value="Fer4_18"/>
    <property type="match status" value="1"/>
</dbReference>
<protein>
    <submittedName>
        <fullName evidence="9">Electron transport protein YccM</fullName>
    </submittedName>
</protein>
<keyword evidence="4" id="KW-0249">Electron transport</keyword>
<dbReference type="AlphaFoldDB" id="A0A345DA68"/>
<proteinExistence type="predicted"/>
<dbReference type="GO" id="GO:0051539">
    <property type="term" value="F:4 iron, 4 sulfur cluster binding"/>
    <property type="evidence" value="ECO:0007669"/>
    <property type="project" value="UniProtKB-KW"/>
</dbReference>
<dbReference type="EMBL" id="CP031124">
    <property type="protein sequence ID" value="AXF85256.1"/>
    <property type="molecule type" value="Genomic_DNA"/>
</dbReference>
<keyword evidence="5" id="KW-0408">Iron</keyword>
<keyword evidence="7" id="KW-0472">Membrane</keyword>
<sequence>MRQIFYAKVEEAAAASSSVDKDRREKKDKQPQGLFAARKKLYVRDVKGFFDNWRWIFVWLTQIVFYGLPWLQWNGRQALLFDLNEHKFYIFGLIFWPSDVVYMTILLIICAVALFLFTAVAGRLWCGYACPQTVYTEIFMWVESKIEGNRVARMRLDKAPLSANKIMRKGFKHFIWAVISLWSGYTLVAYFTPMRELFLETVNFTLSVSEVFWIFFYGFMMYLFAGWMREQVCKYMCPYARFQSVMFDADTLIVTYDVKRGESRGPRKKGVDPREQGKGDCIDCGVCVDVCPTGIDIRDGLQYECIGCGACADGCDDIMVKMGYPKGLIRYDTENGVQQNSSKMDIMRRILRGRVLLYTVVLLALVIGLAYSLGQRSVLKMRVERDARTVARVVESGMVENVYRIQLSNADEKNHTISVSVHGLNGISIKGVDKVELPALSTQTLALKVQVDQTKARTAGGTSGTNPIEIRLSPIDFKDDVLSEKTIFMLPKQD</sequence>
<organism evidence="9 10">
    <name type="scientific">Ephemeroptericola cinctiostellae</name>
    <dbReference type="NCBI Taxonomy" id="2268024"/>
    <lineage>
        <taxon>Bacteria</taxon>
        <taxon>Pseudomonadati</taxon>
        <taxon>Pseudomonadota</taxon>
        <taxon>Betaproteobacteria</taxon>
        <taxon>Burkholderiales</taxon>
        <taxon>Burkholderiaceae</taxon>
        <taxon>Ephemeroptericola</taxon>
    </lineage>
</organism>
<keyword evidence="2" id="KW-0004">4Fe-4S</keyword>
<gene>
    <name evidence="9" type="primary">yccM</name>
    <name evidence="9" type="ORF">DTO96_100982</name>
</gene>
<feature type="transmembrane region" description="Helical" evidence="7">
    <location>
        <begin position="211"/>
        <end position="228"/>
    </location>
</feature>
<evidence type="ECO:0000256" key="7">
    <source>
        <dbReference type="SAM" id="Phobius"/>
    </source>
</evidence>
<evidence type="ECO:0000256" key="6">
    <source>
        <dbReference type="ARBA" id="ARBA00023014"/>
    </source>
</evidence>
<dbReference type="InterPro" id="IPR032879">
    <property type="entry name" value="FixG_C"/>
</dbReference>
<dbReference type="GO" id="GO:0005886">
    <property type="term" value="C:plasma membrane"/>
    <property type="evidence" value="ECO:0007669"/>
    <property type="project" value="TreeGrafter"/>
</dbReference>
<dbReference type="PANTHER" id="PTHR30176:SF3">
    <property type="entry name" value="FERREDOXIN-TYPE PROTEIN NAPH"/>
    <property type="match status" value="1"/>
</dbReference>
<keyword evidence="3" id="KW-0479">Metal-binding</keyword>
<name>A0A345DA68_9BURK</name>
<evidence type="ECO:0000256" key="3">
    <source>
        <dbReference type="ARBA" id="ARBA00022723"/>
    </source>
</evidence>
<keyword evidence="7" id="KW-0812">Transmembrane</keyword>
<keyword evidence="10" id="KW-1185">Reference proteome</keyword>
<dbReference type="NCBIfam" id="TIGR02745">
    <property type="entry name" value="ccoG_rdxA_fixG"/>
    <property type="match status" value="1"/>
</dbReference>
<dbReference type="SUPFAM" id="SSF54862">
    <property type="entry name" value="4Fe-4S ferredoxins"/>
    <property type="match status" value="1"/>
</dbReference>
<dbReference type="PANTHER" id="PTHR30176">
    <property type="entry name" value="FERREDOXIN-TYPE PROTEIN NAPH"/>
    <property type="match status" value="1"/>
</dbReference>
<feature type="transmembrane region" description="Helical" evidence="7">
    <location>
        <begin position="174"/>
        <end position="191"/>
    </location>
</feature>
<dbReference type="GO" id="GO:0046872">
    <property type="term" value="F:metal ion binding"/>
    <property type="evidence" value="ECO:0007669"/>
    <property type="project" value="UniProtKB-KW"/>
</dbReference>
<dbReference type="PROSITE" id="PS51379">
    <property type="entry name" value="4FE4S_FER_2"/>
    <property type="match status" value="1"/>
</dbReference>
<keyword evidence="7" id="KW-1133">Transmembrane helix</keyword>
<dbReference type="InterPro" id="IPR051684">
    <property type="entry name" value="Electron_Trans/Redox"/>
</dbReference>
<feature type="transmembrane region" description="Helical" evidence="7">
    <location>
        <begin position="355"/>
        <end position="374"/>
    </location>
</feature>
<evidence type="ECO:0000256" key="1">
    <source>
        <dbReference type="ARBA" id="ARBA00022448"/>
    </source>
</evidence>
<feature type="domain" description="4Fe-4S ferredoxin-type" evidence="8">
    <location>
        <begin position="267"/>
        <end position="300"/>
    </location>
</feature>
<dbReference type="Gene3D" id="2.60.40.10">
    <property type="entry name" value="Immunoglobulins"/>
    <property type="match status" value="1"/>
</dbReference>
<keyword evidence="1" id="KW-0813">Transport</keyword>
<dbReference type="InterPro" id="IPR017896">
    <property type="entry name" value="4Fe4S_Fe-S-bd"/>
</dbReference>
<feature type="transmembrane region" description="Helical" evidence="7">
    <location>
        <begin position="53"/>
        <end position="73"/>
    </location>
</feature>
<dbReference type="Proteomes" id="UP000252182">
    <property type="component" value="Chromosome"/>
</dbReference>
<evidence type="ECO:0000256" key="5">
    <source>
        <dbReference type="ARBA" id="ARBA00023004"/>
    </source>
</evidence>
<evidence type="ECO:0000313" key="10">
    <source>
        <dbReference type="Proteomes" id="UP000252182"/>
    </source>
</evidence>
<dbReference type="OrthoDB" id="9811700at2"/>
<reference evidence="10" key="1">
    <citation type="submission" date="2018-07" db="EMBL/GenBank/DDBJ databases">
        <authorList>
            <person name="Kim H."/>
        </authorList>
    </citation>
    <scope>NUCLEOTIDE SEQUENCE [LARGE SCALE GENOMIC DNA]</scope>
    <source>
        <strain evidence="10">F02</strain>
    </source>
</reference>
<evidence type="ECO:0000256" key="2">
    <source>
        <dbReference type="ARBA" id="ARBA00022485"/>
    </source>
</evidence>
<dbReference type="Pfam" id="PF11614">
    <property type="entry name" value="FixG_C"/>
    <property type="match status" value="1"/>
</dbReference>
<dbReference type="PROSITE" id="PS00198">
    <property type="entry name" value="4FE4S_FER_1"/>
    <property type="match status" value="1"/>
</dbReference>
<dbReference type="InterPro" id="IPR017900">
    <property type="entry name" value="4Fe4S_Fe_S_CS"/>
</dbReference>